<dbReference type="PROSITE" id="PS51192">
    <property type="entry name" value="HELICASE_ATP_BIND_1"/>
    <property type="match status" value="1"/>
</dbReference>
<dbReference type="PANTHER" id="PTHR47959:SF13">
    <property type="entry name" value="ATP-DEPENDENT RNA HELICASE RHLE"/>
    <property type="match status" value="1"/>
</dbReference>
<dbReference type="PROSITE" id="PS51194">
    <property type="entry name" value="HELICASE_CTER"/>
    <property type="match status" value="1"/>
</dbReference>
<dbReference type="InterPro" id="IPR001650">
    <property type="entry name" value="Helicase_C-like"/>
</dbReference>
<dbReference type="GO" id="GO:0005524">
    <property type="term" value="F:ATP binding"/>
    <property type="evidence" value="ECO:0007669"/>
    <property type="project" value="UniProtKB-KW"/>
</dbReference>
<dbReference type="InterPro" id="IPR014001">
    <property type="entry name" value="Helicase_ATP-bd"/>
</dbReference>
<dbReference type="SUPFAM" id="SSF52540">
    <property type="entry name" value="P-loop containing nucleoside triphosphate hydrolases"/>
    <property type="match status" value="1"/>
</dbReference>
<feature type="compositionally biased region" description="Basic and acidic residues" evidence="5">
    <location>
        <begin position="337"/>
        <end position="346"/>
    </location>
</feature>
<dbReference type="SMART" id="SM00490">
    <property type="entry name" value="HELICc"/>
    <property type="match status" value="1"/>
</dbReference>
<evidence type="ECO:0000256" key="1">
    <source>
        <dbReference type="ARBA" id="ARBA00022741"/>
    </source>
</evidence>
<dbReference type="GO" id="GO:0005829">
    <property type="term" value="C:cytosol"/>
    <property type="evidence" value="ECO:0007669"/>
    <property type="project" value="TreeGrafter"/>
</dbReference>
<evidence type="ECO:0000259" key="6">
    <source>
        <dbReference type="PROSITE" id="PS51192"/>
    </source>
</evidence>
<dbReference type="CDD" id="cd00268">
    <property type="entry name" value="DEADc"/>
    <property type="match status" value="1"/>
</dbReference>
<dbReference type="EMBL" id="UOYO01000002">
    <property type="protein sequence ID" value="VAY86206.1"/>
    <property type="molecule type" value="Genomic_DNA"/>
</dbReference>
<dbReference type="CDD" id="cd18787">
    <property type="entry name" value="SF2_C_DEAD"/>
    <property type="match status" value="1"/>
</dbReference>
<organism evidence="8">
    <name type="scientific">hydrothermal vent metagenome</name>
    <dbReference type="NCBI Taxonomy" id="652676"/>
    <lineage>
        <taxon>unclassified sequences</taxon>
        <taxon>metagenomes</taxon>
        <taxon>ecological metagenomes</taxon>
    </lineage>
</organism>
<feature type="compositionally biased region" description="Basic residues" evidence="5">
    <location>
        <begin position="326"/>
        <end position="336"/>
    </location>
</feature>
<accession>A0A3B1E8V9</accession>
<dbReference type="InterPro" id="IPR050079">
    <property type="entry name" value="DEAD_box_RNA_helicase"/>
</dbReference>
<gene>
    <name evidence="8" type="ORF">MNB_ARC-1_865</name>
</gene>
<evidence type="ECO:0000256" key="3">
    <source>
        <dbReference type="ARBA" id="ARBA00022806"/>
    </source>
</evidence>
<dbReference type="Gene3D" id="3.40.50.300">
    <property type="entry name" value="P-loop containing nucleotide triphosphate hydrolases"/>
    <property type="match status" value="2"/>
</dbReference>
<evidence type="ECO:0000259" key="7">
    <source>
        <dbReference type="PROSITE" id="PS51194"/>
    </source>
</evidence>
<dbReference type="InterPro" id="IPR011545">
    <property type="entry name" value="DEAD/DEAH_box_helicase_dom"/>
</dbReference>
<evidence type="ECO:0000256" key="4">
    <source>
        <dbReference type="ARBA" id="ARBA00022840"/>
    </source>
</evidence>
<dbReference type="Pfam" id="PF00271">
    <property type="entry name" value="Helicase_C"/>
    <property type="match status" value="1"/>
</dbReference>
<dbReference type="Pfam" id="PF00270">
    <property type="entry name" value="DEAD"/>
    <property type="match status" value="1"/>
</dbReference>
<evidence type="ECO:0000256" key="5">
    <source>
        <dbReference type="SAM" id="MobiDB-lite"/>
    </source>
</evidence>
<dbReference type="GO" id="GO:0003724">
    <property type="term" value="F:RNA helicase activity"/>
    <property type="evidence" value="ECO:0007669"/>
    <property type="project" value="TreeGrafter"/>
</dbReference>
<keyword evidence="2" id="KW-0378">Hydrolase</keyword>
<keyword evidence="1" id="KW-0547">Nucleotide-binding</keyword>
<dbReference type="GO" id="GO:0003676">
    <property type="term" value="F:nucleic acid binding"/>
    <property type="evidence" value="ECO:0007669"/>
    <property type="project" value="InterPro"/>
</dbReference>
<feature type="compositionally biased region" description="Basic residues" evidence="5">
    <location>
        <begin position="303"/>
        <end position="318"/>
    </location>
</feature>
<protein>
    <submittedName>
        <fullName evidence="8">ATP-dependent RNA helicase RhlE</fullName>
    </submittedName>
</protein>
<evidence type="ECO:0000313" key="8">
    <source>
        <dbReference type="EMBL" id="VAY86206.1"/>
    </source>
</evidence>
<dbReference type="InterPro" id="IPR027417">
    <property type="entry name" value="P-loop_NTPase"/>
</dbReference>
<dbReference type="InterPro" id="IPR044742">
    <property type="entry name" value="DEAD/DEAH_RhlB"/>
</dbReference>
<reference evidence="8" key="1">
    <citation type="submission" date="2018-10" db="EMBL/GenBank/DDBJ databases">
        <authorList>
            <person name="Aoki K."/>
        </authorList>
    </citation>
    <scope>NUCLEOTIDE SEQUENCE</scope>
</reference>
<dbReference type="AlphaFoldDB" id="A0A3B1E8V9"/>
<keyword evidence="4" id="KW-0067">ATP-binding</keyword>
<keyword evidence="3 8" id="KW-0347">Helicase</keyword>
<name>A0A3B1E8V9_9ZZZZ</name>
<feature type="domain" description="Helicase ATP-binding" evidence="6">
    <location>
        <begin position="1"/>
        <end position="127"/>
    </location>
</feature>
<evidence type="ECO:0000256" key="2">
    <source>
        <dbReference type="ARBA" id="ARBA00022801"/>
    </source>
</evidence>
<feature type="domain" description="Helicase C-terminal" evidence="7">
    <location>
        <begin position="154"/>
        <end position="298"/>
    </location>
</feature>
<feature type="region of interest" description="Disordered" evidence="5">
    <location>
        <begin position="298"/>
        <end position="346"/>
    </location>
</feature>
<dbReference type="PANTHER" id="PTHR47959">
    <property type="entry name" value="ATP-DEPENDENT RNA HELICASE RHLE-RELATED"/>
    <property type="match status" value="1"/>
</dbReference>
<dbReference type="GO" id="GO:0016787">
    <property type="term" value="F:hydrolase activity"/>
    <property type="evidence" value="ECO:0007669"/>
    <property type="project" value="UniProtKB-KW"/>
</dbReference>
<dbReference type="SMART" id="SM00487">
    <property type="entry name" value="DEXDc"/>
    <property type="match status" value="1"/>
</dbReference>
<sequence>MPTRELVDQISIAISIYGEFLKIRHTKIHGGLSISSQLDKLSTGIDIIIATPGRLKGFIEDDNINVSSVNIIVLDEADTMLEMGFIKDIEFILSKCSKQRQIMMFSATISQNIKKLAKEFLHKPVTIEISQRRDVVSLIHHLAYKVDLKQKHNLLLHLIKKDLTQQILVFVLLRDDANYLTSFLVNNGISAVTINGHLDYTQRSKNIKSFKAKKSQVLVATDIAGRGIDIKDLYLVINFELPQSTDDFTHRVGRTGRAGQKGNVISILTIKDYSTFTKIERNLKLNIKRIVEDGFELKDRQPRQKQMKKKSLSIKKGKLNKDSKKQKNKSNRKKITKRDTKRVFRK</sequence>
<proteinExistence type="predicted"/>